<dbReference type="AlphaFoldDB" id="A0A972P0U9"/>
<dbReference type="RefSeq" id="WP_172178928.1">
    <property type="nucleotide sequence ID" value="NZ_WOEZ01000327.1"/>
</dbReference>
<keyword evidence="2" id="KW-1185">Reference proteome</keyword>
<organism evidence="1 2">
    <name type="scientific">Paraburkholderia elongata</name>
    <dbReference type="NCBI Taxonomy" id="2675747"/>
    <lineage>
        <taxon>Bacteria</taxon>
        <taxon>Pseudomonadati</taxon>
        <taxon>Pseudomonadota</taxon>
        <taxon>Betaproteobacteria</taxon>
        <taxon>Burkholderiales</taxon>
        <taxon>Burkholderiaceae</taxon>
        <taxon>Paraburkholderia</taxon>
    </lineage>
</organism>
<accession>A0A972P0U9</accession>
<evidence type="ECO:0008006" key="3">
    <source>
        <dbReference type="Google" id="ProtNLM"/>
    </source>
</evidence>
<dbReference type="PROSITE" id="PS51257">
    <property type="entry name" value="PROKAR_LIPOPROTEIN"/>
    <property type="match status" value="1"/>
</dbReference>
<reference evidence="1 2" key="1">
    <citation type="submission" date="2019-11" db="EMBL/GenBank/DDBJ databases">
        <title>Metabolism of dissolved organic matter in forest soils.</title>
        <authorList>
            <person name="Cyle K.T."/>
            <person name="Wilhelm R.C."/>
            <person name="Martinez C.E."/>
        </authorList>
    </citation>
    <scope>NUCLEOTIDE SEQUENCE [LARGE SCALE GENOMIC DNA]</scope>
    <source>
        <strain evidence="1 2">5N</strain>
    </source>
</reference>
<gene>
    <name evidence="1" type="ORF">GNZ13_50225</name>
</gene>
<protein>
    <recommendedName>
        <fullName evidence="3">Lipoprotein</fullName>
    </recommendedName>
</protein>
<name>A0A972P0U9_9BURK</name>
<dbReference type="Proteomes" id="UP000655523">
    <property type="component" value="Unassembled WGS sequence"/>
</dbReference>
<sequence>MRKIATLFIVGTIMMSGCSKTPDGSEFVGTWYDPGKGEKIQITQNGASFLVRELASDKNPKPSNSTLPAVYQDGLLKIMVGSRSVAITHVEADDTVVLPLMNGQGTETLGRAKE</sequence>
<proteinExistence type="predicted"/>
<evidence type="ECO:0000313" key="1">
    <source>
        <dbReference type="EMBL" id="NPT62467.1"/>
    </source>
</evidence>
<comment type="caution">
    <text evidence="1">The sequence shown here is derived from an EMBL/GenBank/DDBJ whole genome shotgun (WGS) entry which is preliminary data.</text>
</comment>
<evidence type="ECO:0000313" key="2">
    <source>
        <dbReference type="Proteomes" id="UP000655523"/>
    </source>
</evidence>
<dbReference type="EMBL" id="WOEZ01000327">
    <property type="protein sequence ID" value="NPT62467.1"/>
    <property type="molecule type" value="Genomic_DNA"/>
</dbReference>